<dbReference type="GO" id="GO:0032446">
    <property type="term" value="P:protein modification by small protein conjugation"/>
    <property type="evidence" value="ECO:0007669"/>
    <property type="project" value="TreeGrafter"/>
</dbReference>
<feature type="active site" description="Glycyl thioester intermediate" evidence="6">
    <location>
        <position position="576"/>
    </location>
</feature>
<protein>
    <recommendedName>
        <fullName evidence="2 7">Ubiquitin-like modifier-activating enzyme ATG7</fullName>
    </recommendedName>
    <alternativeName>
        <fullName evidence="7">Autophagy-related protein 7</fullName>
    </alternativeName>
</protein>
<comment type="caution">
    <text evidence="10">The sequence shown here is derived from an EMBL/GenBank/DDBJ whole genome shotgun (WGS) entry which is preliminary data.</text>
</comment>
<evidence type="ECO:0000313" key="10">
    <source>
        <dbReference type="EMBL" id="TPX30913.1"/>
    </source>
</evidence>
<dbReference type="Gene3D" id="3.40.140.100">
    <property type="entry name" value="Ubiquitin-like modifier-activating enzyme ATG7 C-terminal domain"/>
    <property type="match status" value="1"/>
</dbReference>
<dbReference type="GO" id="GO:0015031">
    <property type="term" value="P:protein transport"/>
    <property type="evidence" value="ECO:0007669"/>
    <property type="project" value="UniProtKB-UniRule"/>
</dbReference>
<evidence type="ECO:0000313" key="11">
    <source>
        <dbReference type="Proteomes" id="UP000317494"/>
    </source>
</evidence>
<dbReference type="EMBL" id="QEAN01000644">
    <property type="protein sequence ID" value="TPX30913.1"/>
    <property type="molecule type" value="Genomic_DNA"/>
</dbReference>
<proteinExistence type="inferred from homology"/>
<comment type="subcellular location">
    <subcellularLocation>
        <location evidence="7">Cytoplasm</location>
    </subcellularLocation>
    <subcellularLocation>
        <location evidence="7">Preautophagosomal structure</location>
    </subcellularLocation>
</comment>
<dbReference type="InterPro" id="IPR035985">
    <property type="entry name" value="Ubiquitin-activating_enz"/>
</dbReference>
<dbReference type="NCBIfam" id="TIGR01381">
    <property type="entry name" value="E1_like_apg7"/>
    <property type="match status" value="1"/>
</dbReference>
<name>A0A507C055_9FUNG</name>
<dbReference type="InterPro" id="IPR042522">
    <property type="entry name" value="Atg7_N_1"/>
</dbReference>
<dbReference type="GO" id="GO:0034727">
    <property type="term" value="P:piecemeal microautophagy of the nucleus"/>
    <property type="evidence" value="ECO:0007669"/>
    <property type="project" value="TreeGrafter"/>
</dbReference>
<feature type="domain" description="Ubiquitin-like modifier-activating enzyme Atg7 N-terminal" evidence="9">
    <location>
        <begin position="29"/>
        <end position="349"/>
    </location>
</feature>
<feature type="domain" description="THIF-type NAD/FAD binding fold" evidence="8">
    <location>
        <begin position="368"/>
        <end position="602"/>
    </location>
</feature>
<comment type="function">
    <text evidence="7">E1-like activating enzyme involved in the 2 ubiquitin-like systems required for cytoplasm to vacuole transport (Cvt) and autophagy. Activates ATG12 for its conjugation with ATG5 and ATG8 for its conjugation with phosphatidylethanolamine. Both systems are needed for the ATG8 association to Cvt vesicles and autophagosomes membranes. Autophagy is essential for maintenance of amino acid levels and protein synthesis under nitrogen starvation. Required for selective autophagic degradation of the nucleus (nucleophagy) as well as for mitophagy which contributes to regulate mitochondrial quantity and quality by eliminating the mitochondria to a basal level to fulfill cellular energy requirements and preventing excess ROS production.</text>
</comment>
<gene>
    <name evidence="10" type="ORF">SeMB42_g07844</name>
</gene>
<dbReference type="InterPro" id="IPR045886">
    <property type="entry name" value="ThiF/MoeB/HesA"/>
</dbReference>
<dbReference type="AlphaFoldDB" id="A0A507C055"/>
<reference evidence="10 11" key="1">
    <citation type="journal article" date="2019" name="Sci. Rep.">
        <title>Comparative genomics of chytrid fungi reveal insights into the obligate biotrophic and pathogenic lifestyle of Synchytrium endobioticum.</title>
        <authorList>
            <person name="van de Vossenberg B.T.L.H."/>
            <person name="Warris S."/>
            <person name="Nguyen H.D.T."/>
            <person name="van Gent-Pelzer M.P.E."/>
            <person name="Joly D.L."/>
            <person name="van de Geest H.C."/>
            <person name="Bonants P.J.M."/>
            <person name="Smith D.S."/>
            <person name="Levesque C.A."/>
            <person name="van der Lee T.A.J."/>
        </authorList>
    </citation>
    <scope>NUCLEOTIDE SEQUENCE [LARGE SCALE GENOMIC DNA]</scope>
    <source>
        <strain evidence="10 11">MB42</strain>
    </source>
</reference>
<dbReference type="STRING" id="286115.A0A507C055"/>
<dbReference type="Gene3D" id="3.40.140.70">
    <property type="entry name" value="Ubiquitin-like modifier-activating enzyme ATG7 N-terminal domain"/>
    <property type="match status" value="1"/>
</dbReference>
<dbReference type="InterPro" id="IPR000594">
    <property type="entry name" value="ThiF_NAD_FAD-bd"/>
</dbReference>
<dbReference type="InterPro" id="IPR032197">
    <property type="entry name" value="Atg7_N"/>
</dbReference>
<comment type="subunit">
    <text evidence="7">Homodimer.</text>
</comment>
<dbReference type="Pfam" id="PF00899">
    <property type="entry name" value="ThiF"/>
    <property type="match status" value="1"/>
</dbReference>
<keyword evidence="4 7" id="KW-0653">Protein transport</keyword>
<dbReference type="InterPro" id="IPR006285">
    <property type="entry name" value="Atg7"/>
</dbReference>
<dbReference type="GO" id="GO:0000422">
    <property type="term" value="P:autophagy of mitochondrion"/>
    <property type="evidence" value="ECO:0007669"/>
    <property type="project" value="TreeGrafter"/>
</dbReference>
<dbReference type="GO" id="GO:0019779">
    <property type="term" value="F:Atg8 activating enzyme activity"/>
    <property type="evidence" value="ECO:0007669"/>
    <property type="project" value="TreeGrafter"/>
</dbReference>
<dbReference type="FunFam" id="3.40.50.720:FF:000243">
    <property type="entry name" value="Ubiquitin-like modifier-activating enzyme ATG7"/>
    <property type="match status" value="1"/>
</dbReference>
<dbReference type="GO" id="GO:0006995">
    <property type="term" value="P:cellular response to nitrogen starvation"/>
    <property type="evidence" value="ECO:0007669"/>
    <property type="project" value="TreeGrafter"/>
</dbReference>
<accession>A0A507C055</accession>
<evidence type="ECO:0000256" key="3">
    <source>
        <dbReference type="ARBA" id="ARBA00022448"/>
    </source>
</evidence>
<evidence type="ECO:0000259" key="8">
    <source>
        <dbReference type="Pfam" id="PF00899"/>
    </source>
</evidence>
<dbReference type="FunFam" id="3.40.140.70:FF:000001">
    <property type="entry name" value="Ubiquitin-like modifier-activating enzyme atg7"/>
    <property type="match status" value="1"/>
</dbReference>
<comment type="similarity">
    <text evidence="1 7">Belongs to the ATG7 family.</text>
</comment>
<dbReference type="CDD" id="cd01486">
    <property type="entry name" value="Apg7"/>
    <property type="match status" value="1"/>
</dbReference>
<dbReference type="PANTHER" id="PTHR10953:SF3">
    <property type="entry name" value="UBIQUITIN-LIKE MODIFIER-ACTIVATING ENZYME ATG7"/>
    <property type="match status" value="1"/>
</dbReference>
<evidence type="ECO:0000256" key="6">
    <source>
        <dbReference type="PIRSR" id="PIRSR606285-1"/>
    </source>
</evidence>
<dbReference type="VEuPathDB" id="FungiDB:SeMB42_g07844"/>
<keyword evidence="11" id="KW-1185">Reference proteome</keyword>
<dbReference type="GO" id="GO:0000045">
    <property type="term" value="P:autophagosome assembly"/>
    <property type="evidence" value="ECO:0007669"/>
    <property type="project" value="TreeGrafter"/>
</dbReference>
<evidence type="ECO:0000259" key="9">
    <source>
        <dbReference type="Pfam" id="PF16420"/>
    </source>
</evidence>
<evidence type="ECO:0000256" key="2">
    <source>
        <dbReference type="ARBA" id="ARBA00017647"/>
    </source>
</evidence>
<sequence>MNPCLHLHSLCILVCTMDNGTVSPQSQVLQFEPLTSTVEGTFWHTFCQRKVDLYKLDDSPVDVHAYYSADTAFNVPSSRAADSVFAARLCLGIGAFDASEMPPLTFRAPGVLKNANTIEEFQATDKNRLFKDAAMRIWDDIVSGSAIKSPHLLNRFLLLTFADLKRYRFYYWFAFPALMPQEPYQVTATCPISVYFTPEQMESLQHSYNALRGLPELHEAAPDGAGFFLLRKSKDSNAVAVAKLMYWDDFFAHTEESQIMVGFADPSGLSTHPGWPLRNFLILLKKWKGLAATTALCYRSSARGTDISHSIVVDVKMPGSLADPPASVGWEKNAAGKLGPRMADLAPLMDPKRLADTAVDLNLKLMRWRVAPGLRLENIAATKCLLLGAGTLGCYVARNLMAWGVRKITFIDNGKVSFSNPVRQPLFQFDDCFHGGRHKAPAAADALTRVFPGVNCAGIVLSILMPGHAVTDPEHARENLAQLEQLIASHDAIFLLTDSREARWLPTVLGAVHGKVVINAALAFDTFLVMRHGMRVPEDNAPAHGDSTPVNLGCYFCNDVVAPTDSLRDRTLDQQCTVTRPGLSLVASGLAVELLVTLVNHQRGPWAPADIATPISASAGSLASPLGLVPHQIRGFLSHFSNLLVTGHAYDKCTACSDVVLDEYRKRGFDFVRVVLDNPEYLEELTGLKRMQLETEGIEWDVDEDGDD</sequence>
<organism evidence="10 11">
    <name type="scientific">Synchytrium endobioticum</name>
    <dbReference type="NCBI Taxonomy" id="286115"/>
    <lineage>
        <taxon>Eukaryota</taxon>
        <taxon>Fungi</taxon>
        <taxon>Fungi incertae sedis</taxon>
        <taxon>Chytridiomycota</taxon>
        <taxon>Chytridiomycota incertae sedis</taxon>
        <taxon>Chytridiomycetes</taxon>
        <taxon>Synchytriales</taxon>
        <taxon>Synchytriaceae</taxon>
        <taxon>Synchytrium</taxon>
    </lineage>
</organism>
<dbReference type="InterPro" id="IPR042523">
    <property type="entry name" value="Atg7_N_2"/>
</dbReference>
<dbReference type="GO" id="GO:0000407">
    <property type="term" value="C:phagophore assembly site"/>
    <property type="evidence" value="ECO:0007669"/>
    <property type="project" value="UniProtKB-SubCell"/>
</dbReference>
<dbReference type="Gene3D" id="3.40.50.720">
    <property type="entry name" value="NAD(P)-binding Rossmann-like Domain"/>
    <property type="match status" value="1"/>
</dbReference>
<keyword evidence="7" id="KW-0963">Cytoplasm</keyword>
<keyword evidence="3 7" id="KW-0813">Transport</keyword>
<dbReference type="Proteomes" id="UP000317494">
    <property type="component" value="Unassembled WGS sequence"/>
</dbReference>
<keyword evidence="7" id="KW-0833">Ubl conjugation pathway</keyword>
<keyword evidence="5 7" id="KW-0072">Autophagy</keyword>
<evidence type="ECO:0000256" key="7">
    <source>
        <dbReference type="RuleBase" id="RU366022"/>
    </source>
</evidence>
<evidence type="ECO:0000256" key="4">
    <source>
        <dbReference type="ARBA" id="ARBA00022927"/>
    </source>
</evidence>
<dbReference type="Pfam" id="PF16420">
    <property type="entry name" value="ATG7_N"/>
    <property type="match status" value="1"/>
</dbReference>
<evidence type="ECO:0000256" key="1">
    <source>
        <dbReference type="ARBA" id="ARBA00010931"/>
    </source>
</evidence>
<dbReference type="PANTHER" id="PTHR10953">
    <property type="entry name" value="UBIQUITIN-ACTIVATING ENZYME E1"/>
    <property type="match status" value="1"/>
</dbReference>
<dbReference type="SUPFAM" id="SSF69572">
    <property type="entry name" value="Activating enzymes of the ubiquitin-like proteins"/>
    <property type="match status" value="1"/>
</dbReference>
<evidence type="ECO:0000256" key="5">
    <source>
        <dbReference type="ARBA" id="ARBA00023006"/>
    </source>
</evidence>
<dbReference type="GO" id="GO:0019778">
    <property type="term" value="F:Atg12 activating enzyme activity"/>
    <property type="evidence" value="ECO:0007669"/>
    <property type="project" value="TreeGrafter"/>
</dbReference>